<dbReference type="PROSITE" id="PS00489">
    <property type="entry name" value="RNA_POL_PHAGE_2"/>
    <property type="match status" value="1"/>
</dbReference>
<evidence type="ECO:0000256" key="3">
    <source>
        <dbReference type="ARBA" id="ARBA00022478"/>
    </source>
</evidence>
<dbReference type="Gene3D" id="1.10.150.20">
    <property type="entry name" value="5' to 3' exonuclease, C-terminal subdomain"/>
    <property type="match status" value="1"/>
</dbReference>
<evidence type="ECO:0000256" key="5">
    <source>
        <dbReference type="ARBA" id="ARBA00022695"/>
    </source>
</evidence>
<evidence type="ECO:0000313" key="12">
    <source>
        <dbReference type="Proteomes" id="UP000005408"/>
    </source>
</evidence>
<comment type="catalytic activity">
    <reaction evidence="8">
        <text>RNA(n) + a ribonucleoside 5'-triphosphate = RNA(n+1) + diphosphate</text>
        <dbReference type="Rhea" id="RHEA:21248"/>
        <dbReference type="Rhea" id="RHEA-COMP:14527"/>
        <dbReference type="Rhea" id="RHEA-COMP:17342"/>
        <dbReference type="ChEBI" id="CHEBI:33019"/>
        <dbReference type="ChEBI" id="CHEBI:61557"/>
        <dbReference type="ChEBI" id="CHEBI:140395"/>
        <dbReference type="EC" id="2.7.7.6"/>
    </reaction>
</comment>
<evidence type="ECO:0000256" key="4">
    <source>
        <dbReference type="ARBA" id="ARBA00022679"/>
    </source>
</evidence>
<keyword evidence="3" id="KW-0240">DNA-directed RNA polymerase</keyword>
<protein>
    <recommendedName>
        <fullName evidence="2">DNA-directed RNA polymerase</fullName>
        <ecNumber evidence="2">2.7.7.6</ecNumber>
    </recommendedName>
</protein>
<dbReference type="Pfam" id="PF00940">
    <property type="entry name" value="RNA_pol"/>
    <property type="match status" value="1"/>
</dbReference>
<feature type="compositionally biased region" description="Basic residues" evidence="9">
    <location>
        <begin position="131"/>
        <end position="144"/>
    </location>
</feature>
<dbReference type="InterPro" id="IPR043502">
    <property type="entry name" value="DNA/RNA_pol_sf"/>
</dbReference>
<evidence type="ECO:0000259" key="10">
    <source>
        <dbReference type="SMART" id="SM01311"/>
    </source>
</evidence>
<dbReference type="Pfam" id="PF14700">
    <property type="entry name" value="RPOL_N"/>
    <property type="match status" value="1"/>
</dbReference>
<dbReference type="GO" id="GO:0001018">
    <property type="term" value="F:mitochondrial promoter sequence-specific DNA binding"/>
    <property type="evidence" value="ECO:0007669"/>
    <property type="project" value="TreeGrafter"/>
</dbReference>
<evidence type="ECO:0000256" key="8">
    <source>
        <dbReference type="ARBA" id="ARBA00048552"/>
    </source>
</evidence>
<dbReference type="GO" id="GO:0003899">
    <property type="term" value="F:DNA-directed RNA polymerase activity"/>
    <property type="evidence" value="ECO:0007669"/>
    <property type="project" value="UniProtKB-EC"/>
</dbReference>
<evidence type="ECO:0000256" key="1">
    <source>
        <dbReference type="ARBA" id="ARBA00009493"/>
    </source>
</evidence>
<comment type="similarity">
    <text evidence="1">Belongs to the phage and mitochondrial RNA polymerase family.</text>
</comment>
<dbReference type="AlphaFoldDB" id="A0A8W8K9Z3"/>
<evidence type="ECO:0000256" key="7">
    <source>
        <dbReference type="ARBA" id="ARBA00023163"/>
    </source>
</evidence>
<proteinExistence type="inferred from homology"/>
<dbReference type="EnsemblMetazoa" id="G22734.1">
    <property type="protein sequence ID" value="G22734.1:cds"/>
    <property type="gene ID" value="G22734"/>
</dbReference>
<dbReference type="Gene3D" id="1.10.287.280">
    <property type="match status" value="1"/>
</dbReference>
<organism evidence="11 12">
    <name type="scientific">Magallana gigas</name>
    <name type="common">Pacific oyster</name>
    <name type="synonym">Crassostrea gigas</name>
    <dbReference type="NCBI Taxonomy" id="29159"/>
    <lineage>
        <taxon>Eukaryota</taxon>
        <taxon>Metazoa</taxon>
        <taxon>Spiralia</taxon>
        <taxon>Lophotrochozoa</taxon>
        <taxon>Mollusca</taxon>
        <taxon>Bivalvia</taxon>
        <taxon>Autobranchia</taxon>
        <taxon>Pteriomorphia</taxon>
        <taxon>Ostreida</taxon>
        <taxon>Ostreoidea</taxon>
        <taxon>Ostreidae</taxon>
        <taxon>Magallana</taxon>
    </lineage>
</organism>
<name>A0A8W8K9Z3_MAGGI</name>
<dbReference type="EC" id="2.7.7.6" evidence="2"/>
<accession>A0A8W8K9Z3</accession>
<keyword evidence="6" id="KW-0809">Transit peptide</keyword>
<evidence type="ECO:0000256" key="9">
    <source>
        <dbReference type="SAM" id="MobiDB-lite"/>
    </source>
</evidence>
<dbReference type="InterPro" id="IPR029262">
    <property type="entry name" value="RPOL_N"/>
</dbReference>
<feature type="compositionally biased region" description="Basic and acidic residues" evidence="9">
    <location>
        <begin position="152"/>
        <end position="207"/>
    </location>
</feature>
<evidence type="ECO:0000256" key="2">
    <source>
        <dbReference type="ARBA" id="ARBA00012418"/>
    </source>
</evidence>
<dbReference type="SMART" id="SM01311">
    <property type="entry name" value="RPOL_N"/>
    <property type="match status" value="1"/>
</dbReference>
<evidence type="ECO:0000313" key="11">
    <source>
        <dbReference type="EnsemblMetazoa" id="G22734.1:cds"/>
    </source>
</evidence>
<keyword evidence="12" id="KW-1185">Reference proteome</keyword>
<feature type="region of interest" description="Disordered" evidence="9">
    <location>
        <begin position="127"/>
        <end position="208"/>
    </location>
</feature>
<feature type="domain" description="DNA-directed RNA polymerase N-terminal" evidence="10">
    <location>
        <begin position="399"/>
        <end position="701"/>
    </location>
</feature>
<keyword evidence="5" id="KW-0548">Nucleotidyltransferase</keyword>
<dbReference type="InterPro" id="IPR046950">
    <property type="entry name" value="DNA-dir_Rpol_C_phage-type"/>
</dbReference>
<reference evidence="11" key="1">
    <citation type="submission" date="2022-08" db="UniProtKB">
        <authorList>
            <consortium name="EnsemblMetazoa"/>
        </authorList>
    </citation>
    <scope>IDENTIFICATION</scope>
    <source>
        <strain evidence="11">05x7-T-G4-1.051#20</strain>
    </source>
</reference>
<dbReference type="FunFam" id="1.10.287.280:FF:000001">
    <property type="entry name" value="DNA-directed RNA polymerase"/>
    <property type="match status" value="1"/>
</dbReference>
<dbReference type="Proteomes" id="UP000005408">
    <property type="component" value="Unassembled WGS sequence"/>
</dbReference>
<keyword evidence="7" id="KW-0804">Transcription</keyword>
<sequence>MSQLLKAWPPCVYRQNFRKLLNRDIFFCRSCSILRYSSKPKEDQLVRLAEIPVNEIKEPPIIFSRGEKKVISRDSKSSAATQLEILSAGLKRRQLQLYVEKWFKDHGFTSSSSSKVEFKTFGEAATIQNGNKRKRKKMDKKKKHDQNIMVESSHKKDSVFQEDESKKAQTKKDTVEVKHKQDIKQQKSKDEKKPKVADKATKIDSKAKSTVSLDNNEDLLSYMIGCIMGGMTHHAHSVLMQCTVNPVIEISNPQVFNCVLLGWARKGNKKMINELLKQMKKLKIGHSYDTFAAQLLVIGSQKTHKPEEIQEILHQMDKQNLDMKCLIQESEYLTPKDVPTLLKVIQSVDPEYSHISNAQHTTQLYSMPLLQDFNEPLPEDVPNPFFQVISPAKFEENFQKQLTYEEAGSVCMESTYYTKHTKKEEKTLKTKEELKEQFRKRMTSALKSSLRKSHQNENSDVTKLWPYLKALRTHQYVDIMMKEIEILEEKEYGLGFRKKEIGRAVVNEIQKKYFKENGHLDLQKIVYKEYVEMILNERNIKGCHREIWQSICMKHAGTNTIFPDFTFSDQILYSIGKYLYNILKYNLDIQINKKDGTVSNEPVLNFSSRVRRNEDGFLTFVSINPRLKKYKIHSQLISEQAFYPMIVPPVPWQSKQLGGFITYNSDLIRCLDEKQMELKYLEKYPENSLHPVMDSLNILGTCGWKINTKMLDVVLELFRENAGAFLDLPPAKHTLQKPVFPLQETKELEKQYAQEVEELKKRKADLWTVFYNLKKQRAETHSLWCHLHRTLTIADSLRDEVIWFPHSLDFRGRCYPFMPHLNYHGDDVRRSLFQFANGKPLGEKGLDWLKIHLINLTGFAKRSSNKERLHLANTLMSDIMDSADNPLKGGKWWQTSDEPFQTLAACIEVTAAMRSKDPAQFVSYFPTHQDGSCNGLQHYAALGRDQAGAESVNLSPFTHPQDVYSDVVDLVEKIRQRDAEEGLEIAQKLDGLIKRKTIKQTVMTSVYGVTMYGAKLQIHKQISTLPQESLVSDLHLPASVYLARCTFKALEEMFSSARSIQNWFTLIAQGLAKDCKMPTQWVMPMGIPVIQPYMKEASDKKLTTSYTIEELMKLKVDSRKQRNGFPPNYIHSIDASHMMLTSLEMNRAGLTFASVHDCYWTHANDVDLMNKLCRKQFVALHSQPLLETLSSDFLNYIKKYQREHPKLDKKHEASVQNLKELVSSVPEKGTFDLNKVLESEYFFS</sequence>
<dbReference type="PANTHER" id="PTHR10102:SF0">
    <property type="entry name" value="DNA-DIRECTED RNA POLYMERASE, MITOCHONDRIAL"/>
    <property type="match status" value="1"/>
</dbReference>
<dbReference type="PANTHER" id="PTHR10102">
    <property type="entry name" value="DNA-DIRECTED RNA POLYMERASE, MITOCHONDRIAL"/>
    <property type="match status" value="1"/>
</dbReference>
<dbReference type="InterPro" id="IPR037159">
    <property type="entry name" value="RNA_POL_N_sf"/>
</dbReference>
<keyword evidence="4" id="KW-0808">Transferase</keyword>
<dbReference type="InterPro" id="IPR002092">
    <property type="entry name" value="DNA-dir_Rpol_phage-type"/>
</dbReference>
<dbReference type="Gene3D" id="1.10.1320.10">
    <property type="entry name" value="DNA-directed RNA polymerase, N-terminal domain"/>
    <property type="match status" value="1"/>
</dbReference>
<dbReference type="SUPFAM" id="SSF56672">
    <property type="entry name" value="DNA/RNA polymerases"/>
    <property type="match status" value="1"/>
</dbReference>
<evidence type="ECO:0000256" key="6">
    <source>
        <dbReference type="ARBA" id="ARBA00022946"/>
    </source>
</evidence>
<dbReference type="GO" id="GO:0034245">
    <property type="term" value="C:mitochondrial DNA-directed RNA polymerase complex"/>
    <property type="evidence" value="ECO:0007669"/>
    <property type="project" value="TreeGrafter"/>
</dbReference>
<dbReference type="GO" id="GO:0006390">
    <property type="term" value="P:mitochondrial transcription"/>
    <property type="evidence" value="ECO:0007669"/>
    <property type="project" value="TreeGrafter"/>
</dbReference>